<dbReference type="AlphaFoldDB" id="A0A7M1S200"/>
<sequence length="60" mass="7071">MFVKLNNRVFLNTDKITRVKVAEIKDEIRIHFYEGTTIVAKSQKFKTAKAAIKWIEDNMK</sequence>
<evidence type="ECO:0000313" key="1">
    <source>
        <dbReference type="EMBL" id="QOR61254.1"/>
    </source>
</evidence>
<accession>A0A7M1S200</accession>
<protein>
    <submittedName>
        <fullName evidence="1">Sodium-dependent tyrosine transporter</fullName>
    </submittedName>
</protein>
<dbReference type="KEGG" id="sinu:IMZ28_07285"/>
<evidence type="ECO:0000313" key="2">
    <source>
        <dbReference type="Proteomes" id="UP000595074"/>
    </source>
</evidence>
<reference evidence="1 2" key="1">
    <citation type="submission" date="2020-10" db="EMBL/GenBank/DDBJ databases">
        <title>The genome of sulfurovum sp.</title>
        <authorList>
            <person name="Xie S."/>
            <person name="Shao Z."/>
            <person name="Jiang L."/>
        </authorList>
    </citation>
    <scope>NUCLEOTIDE SEQUENCE [LARGE SCALE GENOMIC DNA]</scope>
    <source>
        <strain evidence="1 2">ST-419</strain>
    </source>
</reference>
<dbReference type="Proteomes" id="UP000595074">
    <property type="component" value="Chromosome"/>
</dbReference>
<keyword evidence="2" id="KW-1185">Reference proteome</keyword>
<dbReference type="EMBL" id="CP063164">
    <property type="protein sequence ID" value="QOR61254.1"/>
    <property type="molecule type" value="Genomic_DNA"/>
</dbReference>
<proteinExistence type="predicted"/>
<dbReference type="RefSeq" id="WP_197547927.1">
    <property type="nucleotide sequence ID" value="NZ_CP063164.1"/>
</dbReference>
<organism evidence="1 2">
    <name type="scientific">Sulfurovum indicum</name>
    <dbReference type="NCBI Taxonomy" id="2779528"/>
    <lineage>
        <taxon>Bacteria</taxon>
        <taxon>Pseudomonadati</taxon>
        <taxon>Campylobacterota</taxon>
        <taxon>Epsilonproteobacteria</taxon>
        <taxon>Campylobacterales</taxon>
        <taxon>Sulfurovaceae</taxon>
        <taxon>Sulfurovum</taxon>
    </lineage>
</organism>
<gene>
    <name evidence="1" type="ORF">IMZ28_07285</name>
</gene>
<name>A0A7M1S200_9BACT</name>